<sequence length="715" mass="77376">MFGQTSQSARLPPCSSEEQLYQTSLDACIEGIENLPVDKRQRLSEGHFVVKTFAKRTVTSPAPVDSSGSLPSPPLSPRRPMWSSPPPLPLSTSTAAMNRSSLHGGPTRDTRGHQNATSSPDASRSQDSRSSQDARYSQDTQSNFAVQPAANVGTFKLKKNAVKIVSAGTPLLRAPQRPVTPASSRGTMPLPTPVSLPAPGLPRAHQTRSHENERLEATRPAVNSSQPRSVPALPPSRIELPPPTLVAKSSLEDMFARLSGASSATPSRPAEEFSPAGPDKSMFSFEDALSTRTATTSSSHDQVKTQHLQDRSAEPPSTLSVQDPPSIDCHGKSQDELEQEYLLKAAEYVSALPPSNDNIAQSIKTVSNKLKASYAPNLTRPSPDEVDKLRARCVFAVVTYVNKKVNISQEPLTADFVKKALHDNGGSFLKLCASLVEGNYISLKNIQHVVGVCKNILDVLPKAEGSLAGQPNTAGASVSKANPVTSTDHRTSAGNLAYADPIDGMKAWPSQEKRAHGVVYRTCVLKGVSGVKSLNELQALVWGGRLESISMPEAGSEHALVKFLTPKACQSYLDATENGIEVHGDTKKTIVFVDKQPEPNSVNDVIQNCIDGDASRCIRATGADDDWSDEALFILARGKQQIKRDVDRIKQGKTARGHHFVEFRFGNIYHALNFKRYLMDDEEWEHCSIGYAPDPCELARGVHYKDEDEASGGLT</sequence>
<dbReference type="AlphaFoldDB" id="A0A8H7IVY0"/>
<accession>A0A8H7IVY0</accession>
<feature type="compositionally biased region" description="Basic and acidic residues" evidence="1">
    <location>
        <begin position="301"/>
        <end position="313"/>
    </location>
</feature>
<proteinExistence type="predicted"/>
<protein>
    <submittedName>
        <fullName evidence="2">Uncharacterized protein</fullName>
    </submittedName>
</protein>
<feature type="region of interest" description="Disordered" evidence="1">
    <location>
        <begin position="259"/>
        <end position="331"/>
    </location>
</feature>
<reference evidence="2" key="1">
    <citation type="submission" date="2018-12" db="EMBL/GenBank/DDBJ databases">
        <authorList>
            <person name="Syme R.A."/>
            <person name="Farfan-Caceres L."/>
            <person name="Lichtenzveig J."/>
        </authorList>
    </citation>
    <scope>NUCLEOTIDE SEQUENCE</scope>
    <source>
        <strain evidence="2">Al4</strain>
    </source>
</reference>
<dbReference type="OrthoDB" id="422086at2759"/>
<feature type="compositionally biased region" description="Polar residues" evidence="1">
    <location>
        <begin position="470"/>
        <end position="486"/>
    </location>
</feature>
<feature type="region of interest" description="Disordered" evidence="1">
    <location>
        <begin position="470"/>
        <end position="492"/>
    </location>
</feature>
<feature type="compositionally biased region" description="Pro residues" evidence="1">
    <location>
        <begin position="71"/>
        <end position="89"/>
    </location>
</feature>
<evidence type="ECO:0000313" key="3">
    <source>
        <dbReference type="Proteomes" id="UP000651452"/>
    </source>
</evidence>
<comment type="caution">
    <text evidence="2">The sequence shown here is derived from an EMBL/GenBank/DDBJ whole genome shotgun (WGS) entry which is preliminary data.</text>
</comment>
<dbReference type="Proteomes" id="UP000651452">
    <property type="component" value="Unassembled WGS sequence"/>
</dbReference>
<dbReference type="EMBL" id="RZGK01000020">
    <property type="protein sequence ID" value="KAF9691715.1"/>
    <property type="molecule type" value="Genomic_DNA"/>
</dbReference>
<name>A0A8H7IVY0_9PLEO</name>
<feature type="compositionally biased region" description="Pro residues" evidence="1">
    <location>
        <begin position="190"/>
        <end position="200"/>
    </location>
</feature>
<organism evidence="2 3">
    <name type="scientific">Ascochyta lentis</name>
    <dbReference type="NCBI Taxonomy" id="205686"/>
    <lineage>
        <taxon>Eukaryota</taxon>
        <taxon>Fungi</taxon>
        <taxon>Dikarya</taxon>
        <taxon>Ascomycota</taxon>
        <taxon>Pezizomycotina</taxon>
        <taxon>Dothideomycetes</taxon>
        <taxon>Pleosporomycetidae</taxon>
        <taxon>Pleosporales</taxon>
        <taxon>Pleosporineae</taxon>
        <taxon>Didymellaceae</taxon>
        <taxon>Ascochyta</taxon>
    </lineage>
</organism>
<evidence type="ECO:0000313" key="2">
    <source>
        <dbReference type="EMBL" id="KAF9691715.1"/>
    </source>
</evidence>
<keyword evidence="3" id="KW-1185">Reference proteome</keyword>
<feature type="region of interest" description="Disordered" evidence="1">
    <location>
        <begin position="58"/>
        <end position="142"/>
    </location>
</feature>
<evidence type="ECO:0000256" key="1">
    <source>
        <dbReference type="SAM" id="MobiDB-lite"/>
    </source>
</evidence>
<gene>
    <name evidence="2" type="ORF">EKO04_010499</name>
</gene>
<feature type="compositionally biased region" description="Low complexity" evidence="1">
    <location>
        <begin position="290"/>
        <end position="299"/>
    </location>
</feature>
<feature type="compositionally biased region" description="Basic and acidic residues" evidence="1">
    <location>
        <begin position="208"/>
        <end position="217"/>
    </location>
</feature>
<feature type="region of interest" description="Disordered" evidence="1">
    <location>
        <begin position="173"/>
        <end position="243"/>
    </location>
</feature>
<reference evidence="2" key="2">
    <citation type="submission" date="2020-09" db="EMBL/GenBank/DDBJ databases">
        <title>Reference genome assembly for Australian Ascochyta lentis isolate Al4.</title>
        <authorList>
            <person name="Lee R.C."/>
            <person name="Farfan-Caceres L.M."/>
            <person name="Debler J.W."/>
            <person name="Williams A.H."/>
            <person name="Henares B.M."/>
        </authorList>
    </citation>
    <scope>NUCLEOTIDE SEQUENCE</scope>
    <source>
        <strain evidence="2">Al4</strain>
    </source>
</reference>